<keyword evidence="2" id="KW-1185">Reference proteome</keyword>
<protein>
    <submittedName>
        <fullName evidence="1">Uncharacterized protein</fullName>
    </submittedName>
</protein>
<evidence type="ECO:0000313" key="1">
    <source>
        <dbReference type="EMBL" id="QTA92546.1"/>
    </source>
</evidence>
<reference evidence="1" key="1">
    <citation type="journal article" date="2021" name="Microb. Physiol.">
        <title>Proteogenomic Insights into the Physiology of Marine, Sulfate-Reducing, Filamentous Desulfonema limicola and Desulfonema magnum.</title>
        <authorList>
            <person name="Schnaars V."/>
            <person name="Wohlbrand L."/>
            <person name="Scheve S."/>
            <person name="Hinrichs C."/>
            <person name="Reinhardt R."/>
            <person name="Rabus R."/>
        </authorList>
    </citation>
    <scope>NUCLEOTIDE SEQUENCE</scope>
    <source>
        <strain evidence="1">4be13</strain>
    </source>
</reference>
<evidence type="ECO:0000313" key="2">
    <source>
        <dbReference type="Proteomes" id="UP000663722"/>
    </source>
</evidence>
<dbReference type="KEGG" id="dmm:dnm_086290"/>
<name>A0A975GSZ2_9BACT</name>
<sequence length="38" mass="4327">MQDGVANPVLQKNVISEVRIPAVFFRHNPSPFMPEDFV</sequence>
<organism evidence="1 2">
    <name type="scientific">Desulfonema magnum</name>
    <dbReference type="NCBI Taxonomy" id="45655"/>
    <lineage>
        <taxon>Bacteria</taxon>
        <taxon>Pseudomonadati</taxon>
        <taxon>Thermodesulfobacteriota</taxon>
        <taxon>Desulfobacteria</taxon>
        <taxon>Desulfobacterales</taxon>
        <taxon>Desulfococcaceae</taxon>
        <taxon>Desulfonema</taxon>
    </lineage>
</organism>
<dbReference type="AlphaFoldDB" id="A0A975GSZ2"/>
<dbReference type="Proteomes" id="UP000663722">
    <property type="component" value="Chromosome"/>
</dbReference>
<dbReference type="EMBL" id="CP061800">
    <property type="protein sequence ID" value="QTA92546.1"/>
    <property type="molecule type" value="Genomic_DNA"/>
</dbReference>
<gene>
    <name evidence="1" type="ORF">dnm_086290</name>
</gene>
<proteinExistence type="predicted"/>
<accession>A0A975GSZ2</accession>